<accession>Q0RTF3</accession>
<dbReference type="EMBL" id="CT573213">
    <property type="protein sequence ID" value="CAJ59146.1"/>
    <property type="molecule type" value="Genomic_DNA"/>
</dbReference>
<sequence>MEDDAQRACAGAHGAGLGGAWMTGIEIAVGVLAAWALRKARRVGDRVDGGIDTETDRLVDAGMDRVHDLVSGVLGENDPVLARVEEETQDTGEVSVRTRQRLALALEDATDHDPAFAAALAQAVEQVRAATTSGGGHSLVGNLFTGPTAIQQGDHNRQTNTFTG</sequence>
<proteinExistence type="predicted"/>
<dbReference type="STRING" id="326424.FRAAL0471"/>
<keyword evidence="1" id="KW-0812">Transmembrane</keyword>
<feature type="transmembrane region" description="Helical" evidence="1">
    <location>
        <begin position="20"/>
        <end position="37"/>
    </location>
</feature>
<evidence type="ECO:0000313" key="2">
    <source>
        <dbReference type="EMBL" id="CAJ59146.1"/>
    </source>
</evidence>
<reference evidence="2 3" key="1">
    <citation type="journal article" date="2007" name="Genome Res.">
        <title>Genome characteristics of facultatively symbiotic Frankia sp. strains reflect host range and host plant biogeography.</title>
        <authorList>
            <person name="Normand P."/>
            <person name="Lapierre P."/>
            <person name="Tisa L.S."/>
            <person name="Gogarten J.P."/>
            <person name="Alloisio N."/>
            <person name="Bagnarol E."/>
            <person name="Bassi C.A."/>
            <person name="Berry A.M."/>
            <person name="Bickhart D.M."/>
            <person name="Choisne N."/>
            <person name="Couloux A."/>
            <person name="Cournoyer B."/>
            <person name="Cruveiller S."/>
            <person name="Daubin V."/>
            <person name="Demange N."/>
            <person name="Francino M.P."/>
            <person name="Goltsman E."/>
            <person name="Huang Y."/>
            <person name="Kopp O.R."/>
            <person name="Labarre L."/>
            <person name="Lapidus A."/>
            <person name="Lavire C."/>
            <person name="Marechal J."/>
            <person name="Martinez M."/>
            <person name="Mastronunzio J.E."/>
            <person name="Mullin B.C."/>
            <person name="Niemann J."/>
            <person name="Pujic P."/>
            <person name="Rawnsley T."/>
            <person name="Rouy Z."/>
            <person name="Schenowitz C."/>
            <person name="Sellstedt A."/>
            <person name="Tavares F."/>
            <person name="Tomkins J.P."/>
            <person name="Vallenet D."/>
            <person name="Valverde C."/>
            <person name="Wall L.G."/>
            <person name="Wang Y."/>
            <person name="Medigue C."/>
            <person name="Benson D.R."/>
        </authorList>
    </citation>
    <scope>NUCLEOTIDE SEQUENCE [LARGE SCALE GENOMIC DNA]</scope>
    <source>
        <strain evidence="3">DSM 45986 / CECT 9034 / ACN14a</strain>
    </source>
</reference>
<dbReference type="Proteomes" id="UP000000657">
    <property type="component" value="Chromosome"/>
</dbReference>
<protein>
    <recommendedName>
        <fullName evidence="4">Chromosome partitioning protein</fullName>
    </recommendedName>
</protein>
<keyword evidence="1" id="KW-1133">Transmembrane helix</keyword>
<evidence type="ECO:0000313" key="3">
    <source>
        <dbReference type="Proteomes" id="UP000000657"/>
    </source>
</evidence>
<dbReference type="KEGG" id="fal:FRAAL0471"/>
<keyword evidence="3" id="KW-1185">Reference proteome</keyword>
<dbReference type="eggNOG" id="ENOG5033UNE">
    <property type="taxonomic scope" value="Bacteria"/>
</dbReference>
<dbReference type="HOGENOM" id="CLU_1862241_0_0_11"/>
<name>Q0RTF3_FRAAA</name>
<dbReference type="AlphaFoldDB" id="Q0RTF3"/>
<keyword evidence="1" id="KW-0472">Membrane</keyword>
<evidence type="ECO:0008006" key="4">
    <source>
        <dbReference type="Google" id="ProtNLM"/>
    </source>
</evidence>
<evidence type="ECO:0000256" key="1">
    <source>
        <dbReference type="SAM" id="Phobius"/>
    </source>
</evidence>
<organism evidence="2 3">
    <name type="scientific">Frankia alni (strain DSM 45986 / CECT 9034 / ACN14a)</name>
    <dbReference type="NCBI Taxonomy" id="326424"/>
    <lineage>
        <taxon>Bacteria</taxon>
        <taxon>Bacillati</taxon>
        <taxon>Actinomycetota</taxon>
        <taxon>Actinomycetes</taxon>
        <taxon>Frankiales</taxon>
        <taxon>Frankiaceae</taxon>
        <taxon>Frankia</taxon>
    </lineage>
</organism>
<gene>
    <name evidence="2" type="ordered locus">FRAAL0471</name>
</gene>